<dbReference type="STRING" id="479433.Caci_2014"/>
<dbReference type="PANTHER" id="PTHR43649">
    <property type="entry name" value="ARABINOSE-BINDING PROTEIN-RELATED"/>
    <property type="match status" value="1"/>
</dbReference>
<keyword evidence="3" id="KW-1185">Reference proteome</keyword>
<dbReference type="EMBL" id="CP001700">
    <property type="protein sequence ID" value="ACU70934.1"/>
    <property type="molecule type" value="Genomic_DNA"/>
</dbReference>
<evidence type="ECO:0000256" key="1">
    <source>
        <dbReference type="SAM" id="SignalP"/>
    </source>
</evidence>
<dbReference type="SUPFAM" id="SSF53850">
    <property type="entry name" value="Periplasmic binding protein-like II"/>
    <property type="match status" value="1"/>
</dbReference>
<reference evidence="2 3" key="1">
    <citation type="journal article" date="2009" name="Stand. Genomic Sci.">
        <title>Complete genome sequence of Catenulispora acidiphila type strain (ID 139908).</title>
        <authorList>
            <person name="Copeland A."/>
            <person name="Lapidus A."/>
            <person name="Glavina Del Rio T."/>
            <person name="Nolan M."/>
            <person name="Lucas S."/>
            <person name="Chen F."/>
            <person name="Tice H."/>
            <person name="Cheng J.F."/>
            <person name="Bruce D."/>
            <person name="Goodwin L."/>
            <person name="Pitluck S."/>
            <person name="Mikhailova N."/>
            <person name="Pati A."/>
            <person name="Ivanova N."/>
            <person name="Mavromatis K."/>
            <person name="Chen A."/>
            <person name="Palaniappan K."/>
            <person name="Chain P."/>
            <person name="Land M."/>
            <person name="Hauser L."/>
            <person name="Chang Y.J."/>
            <person name="Jeffries C.D."/>
            <person name="Chertkov O."/>
            <person name="Brettin T."/>
            <person name="Detter J.C."/>
            <person name="Han C."/>
            <person name="Ali Z."/>
            <person name="Tindall B.J."/>
            <person name="Goker M."/>
            <person name="Bristow J."/>
            <person name="Eisen J.A."/>
            <person name="Markowitz V."/>
            <person name="Hugenholtz P."/>
            <person name="Kyrpides N.C."/>
            <person name="Klenk H.P."/>
        </authorList>
    </citation>
    <scope>NUCLEOTIDE SEQUENCE [LARGE SCALE GENOMIC DNA]</scope>
    <source>
        <strain evidence="3">DSM 44928 / JCM 14897 / NBRC 102108 / NRRL B-24433 / ID139908</strain>
    </source>
</reference>
<dbReference type="PANTHER" id="PTHR43649:SF14">
    <property type="entry name" value="BLR3389 PROTEIN"/>
    <property type="match status" value="1"/>
</dbReference>
<dbReference type="Pfam" id="PF01547">
    <property type="entry name" value="SBP_bac_1"/>
    <property type="match status" value="1"/>
</dbReference>
<name>C7QFV7_CATAD</name>
<proteinExistence type="predicted"/>
<evidence type="ECO:0000313" key="2">
    <source>
        <dbReference type="EMBL" id="ACU70934.1"/>
    </source>
</evidence>
<dbReference type="RefSeq" id="WP_012786227.1">
    <property type="nucleotide sequence ID" value="NC_013131.1"/>
</dbReference>
<dbReference type="OrthoDB" id="3495561at2"/>
<accession>C7QFV7</accession>
<gene>
    <name evidence="2" type="ordered locus">Caci_2014</name>
</gene>
<dbReference type="Gene3D" id="3.40.190.10">
    <property type="entry name" value="Periplasmic binding protein-like II"/>
    <property type="match status" value="2"/>
</dbReference>
<sequence length="455" mass="47710" precursor="true">MLSTGLRIACACAASALALTACSSSSSSGGGSGGKTLKVAYVKFGNEIQVDAHMQKVKAQFEAAHPGVTVKLDPIAAAENDYYTKIDLMMGSGSTAPDVVYEDTFLINSDIKAGYLAPLDSYLASWSDWSQFPDTAKSAARGIDGKTYGVPMGTDTRALYYNKAMLTKAGVAMPWQPKSWQDVLAAAKAVKATSPGVTPLNVYAGKPDGEGSTMQGFEMLLYGTKDTLYDSASKKWTAPSKGFTDSLQFLKDAYSGGLTLPPQTELDPNIPNVVSGQMLPQGKLAIDLDGSWVTGTWGTSGAKPWPQWNTVIGEAAMPTQDGSGKGTISMSGGWTLSVTAKSKNKDLGAQFVELALNKENSASYDIADSQIAVRNDVAADPSYQSTNPTTAFFTGLVPVTQYRPAYAEYPKISDAIQVAMEAVITGQSSPADAMKAYTATLKGIVGSDNVAAGAS</sequence>
<dbReference type="PROSITE" id="PS51257">
    <property type="entry name" value="PROKAR_LIPOPROTEIN"/>
    <property type="match status" value="1"/>
</dbReference>
<feature type="chain" id="PRO_5038914184" evidence="1">
    <location>
        <begin position="22"/>
        <end position="455"/>
    </location>
</feature>
<dbReference type="InterPro" id="IPR006059">
    <property type="entry name" value="SBP"/>
</dbReference>
<dbReference type="AlphaFoldDB" id="C7QFV7"/>
<dbReference type="HOGENOM" id="CLU_031285_11_0_11"/>
<dbReference type="InParanoid" id="C7QFV7"/>
<keyword evidence="1" id="KW-0732">Signal</keyword>
<organism evidence="2 3">
    <name type="scientific">Catenulispora acidiphila (strain DSM 44928 / JCM 14897 / NBRC 102108 / NRRL B-24433 / ID139908)</name>
    <dbReference type="NCBI Taxonomy" id="479433"/>
    <lineage>
        <taxon>Bacteria</taxon>
        <taxon>Bacillati</taxon>
        <taxon>Actinomycetota</taxon>
        <taxon>Actinomycetes</taxon>
        <taxon>Catenulisporales</taxon>
        <taxon>Catenulisporaceae</taxon>
        <taxon>Catenulispora</taxon>
    </lineage>
</organism>
<dbReference type="eggNOG" id="COG2182">
    <property type="taxonomic scope" value="Bacteria"/>
</dbReference>
<feature type="signal peptide" evidence="1">
    <location>
        <begin position="1"/>
        <end position="21"/>
    </location>
</feature>
<dbReference type="KEGG" id="cai:Caci_2014"/>
<dbReference type="Proteomes" id="UP000000851">
    <property type="component" value="Chromosome"/>
</dbReference>
<evidence type="ECO:0000313" key="3">
    <source>
        <dbReference type="Proteomes" id="UP000000851"/>
    </source>
</evidence>
<protein>
    <submittedName>
        <fullName evidence="2">Extracellular solute-binding protein family 1</fullName>
    </submittedName>
</protein>
<dbReference type="InterPro" id="IPR050490">
    <property type="entry name" value="Bact_solute-bd_prot1"/>
</dbReference>